<organism evidence="1 2">
    <name type="scientific">Desulfosporosinus orientis (strain ATCC 19365 / DSM 765 / NCIMB 8382 / VKM B-1628 / Singapore I)</name>
    <name type="common">Desulfotomaculum orientis</name>
    <dbReference type="NCBI Taxonomy" id="768706"/>
    <lineage>
        <taxon>Bacteria</taxon>
        <taxon>Bacillati</taxon>
        <taxon>Bacillota</taxon>
        <taxon>Clostridia</taxon>
        <taxon>Eubacteriales</taxon>
        <taxon>Desulfitobacteriaceae</taxon>
        <taxon>Desulfosporosinus</taxon>
    </lineage>
</organism>
<reference evidence="1 2" key="2">
    <citation type="journal article" date="2012" name="J. Bacteriol.">
        <title>Complete genome sequences of Desulfosporosinus orientis DSM765T, Desulfosporosinus youngiae DSM17734T, Desulfosporosinus meridiei DSM13257T, and Desulfosporosinus acidiphilus DSM22704T.</title>
        <authorList>
            <person name="Pester M."/>
            <person name="Brambilla E."/>
            <person name="Alazard D."/>
            <person name="Rattei T."/>
            <person name="Weinmaier T."/>
            <person name="Han J."/>
            <person name="Lucas S."/>
            <person name="Lapidus A."/>
            <person name="Cheng J.F."/>
            <person name="Goodwin L."/>
            <person name="Pitluck S."/>
            <person name="Peters L."/>
            <person name="Ovchinnikova G."/>
            <person name="Teshima H."/>
            <person name="Detter J.C."/>
            <person name="Han C.S."/>
            <person name="Tapia R."/>
            <person name="Land M.L."/>
            <person name="Hauser L."/>
            <person name="Kyrpides N.C."/>
            <person name="Ivanova N.N."/>
            <person name="Pagani I."/>
            <person name="Huntmann M."/>
            <person name="Wei C.L."/>
            <person name="Davenport K.W."/>
            <person name="Daligault H."/>
            <person name="Chain P.S."/>
            <person name="Chen A."/>
            <person name="Mavromatis K."/>
            <person name="Markowitz V."/>
            <person name="Szeto E."/>
            <person name="Mikhailova N."/>
            <person name="Pati A."/>
            <person name="Wagner M."/>
            <person name="Woyke T."/>
            <person name="Ollivier B."/>
            <person name="Klenk H.P."/>
            <person name="Spring S."/>
            <person name="Loy A."/>
        </authorList>
    </citation>
    <scope>NUCLEOTIDE SEQUENCE [LARGE SCALE GENOMIC DNA]</scope>
    <source>
        <strain evidence="2">ATCC 19365 / DSM 765 / NCIMB 8382 / VKM B-1628</strain>
    </source>
</reference>
<dbReference type="STRING" id="768706.Desor_3750"/>
<dbReference type="RefSeq" id="WP_014186021.1">
    <property type="nucleotide sequence ID" value="NC_016584.1"/>
</dbReference>
<accession>G7W6T1</accession>
<gene>
    <name evidence="1" type="ordered locus">Desor_3750</name>
</gene>
<dbReference type="SUPFAM" id="SSF53335">
    <property type="entry name" value="S-adenosyl-L-methionine-dependent methyltransferases"/>
    <property type="match status" value="1"/>
</dbReference>
<evidence type="ECO:0008006" key="3">
    <source>
        <dbReference type="Google" id="ProtNLM"/>
    </source>
</evidence>
<name>G7W6T1_DESOD</name>
<dbReference type="CDD" id="cd02440">
    <property type="entry name" value="AdoMet_MTases"/>
    <property type="match status" value="1"/>
</dbReference>
<dbReference type="HOGENOM" id="CLU_1382172_0_0_9"/>
<dbReference type="InterPro" id="IPR029063">
    <property type="entry name" value="SAM-dependent_MTases_sf"/>
</dbReference>
<proteinExistence type="predicted"/>
<keyword evidence="2" id="KW-1185">Reference proteome</keyword>
<dbReference type="Proteomes" id="UP000006346">
    <property type="component" value="Chromosome"/>
</dbReference>
<dbReference type="Gene3D" id="3.40.50.150">
    <property type="entry name" value="Vaccinia Virus protein VP39"/>
    <property type="match status" value="1"/>
</dbReference>
<dbReference type="PATRIC" id="fig|768706.3.peg.3785"/>
<reference evidence="2" key="1">
    <citation type="submission" date="2011-11" db="EMBL/GenBank/DDBJ databases">
        <title>Complete sequence of Desulfosporosinus orientis DSM 765.</title>
        <authorList>
            <person name="Lucas S."/>
            <person name="Han J."/>
            <person name="Lapidus A."/>
            <person name="Cheng J.-F."/>
            <person name="Goodwin L."/>
            <person name="Pitluck S."/>
            <person name="Peters L."/>
            <person name="Ovchinnikova G."/>
            <person name="Teshima H."/>
            <person name="Detter J.C."/>
            <person name="Han C."/>
            <person name="Tapia R."/>
            <person name="Land M."/>
            <person name="Hauser L."/>
            <person name="Kyrpides N."/>
            <person name="Ivanova N."/>
            <person name="Pagani I."/>
            <person name="Pester M."/>
            <person name="Spring S."/>
            <person name="Ollivier B."/>
            <person name="Rattei T."/>
            <person name="Klenk H.-P."/>
            <person name="Wagner M."/>
            <person name="Loy A."/>
            <person name="Woyke T."/>
        </authorList>
    </citation>
    <scope>NUCLEOTIDE SEQUENCE [LARGE SCALE GENOMIC DNA]</scope>
    <source>
        <strain evidence="2">ATCC 19365 / DSM 765 / NCIMB 8382 / VKM B-1628</strain>
    </source>
</reference>
<evidence type="ECO:0000313" key="1">
    <source>
        <dbReference type="EMBL" id="AET69213.1"/>
    </source>
</evidence>
<evidence type="ECO:0000313" key="2">
    <source>
        <dbReference type="Proteomes" id="UP000006346"/>
    </source>
</evidence>
<dbReference type="eggNOG" id="COG0220">
    <property type="taxonomic scope" value="Bacteria"/>
</dbReference>
<dbReference type="KEGG" id="dor:Desor_3750"/>
<protein>
    <recommendedName>
        <fullName evidence="3">Methyltransferase domain-containing protein</fullName>
    </recommendedName>
</protein>
<dbReference type="AlphaFoldDB" id="G7W6T1"/>
<sequence length="197" mass="22469">MYKTKTLFVGCGDGRELLSFANDQDHLLIGLEPIDQLYALAKARIIGKNTGDFPHIQLHHCRIQDFQAAEYAGKMDQIYFIFPTPEVLRREARVIADRVYSLLAEETGMFRIYTEVTLSEWPDLEDRARLACFLQTLQNENFSFSAKEIGYHELPPMARESNCGLKFQAHGITRFTAIEAIKETPSMGRQPYGKADS</sequence>
<dbReference type="EMBL" id="CP003108">
    <property type="protein sequence ID" value="AET69213.1"/>
    <property type="molecule type" value="Genomic_DNA"/>
</dbReference>